<comment type="caution">
    <text evidence="10">The sequence shown here is derived from an EMBL/GenBank/DDBJ whole genome shotgun (WGS) entry which is preliminary data.</text>
</comment>
<evidence type="ECO:0000256" key="4">
    <source>
        <dbReference type="ARBA" id="ARBA00022741"/>
    </source>
</evidence>
<dbReference type="InterPro" id="IPR050445">
    <property type="entry name" value="Bact_polysacc_biosynth/exp"/>
</dbReference>
<dbReference type="SUPFAM" id="SSF52540">
    <property type="entry name" value="P-loop containing nucleoside triphosphate hydrolases"/>
    <property type="match status" value="1"/>
</dbReference>
<sequence>MKGLDLITFKEPTSPMSESYRTLRTNIQFSSFDKKIKTILITSSGPGEGKTTTSSNLAMVMAQGGNKTILIDCDQRKPQVHKVFGFSNENGLSNILVSDNEVDINIGVHETEEPNLHVLSSGTRPPNPAELLGSAKMKNFIEQLKKTYDFIILDTPPIVLVTDAQILAQYTDGCLLVISSGEAERDSVIKSKGLLEKVNAKILGTVLNKVDSKKKGYYHYQYEYGGTSK</sequence>
<dbReference type="InterPro" id="IPR027417">
    <property type="entry name" value="P-loop_NTPase"/>
</dbReference>
<dbReference type="FunFam" id="3.40.50.300:FF:000527">
    <property type="entry name" value="Tyrosine-protein kinase etk"/>
    <property type="match status" value="1"/>
</dbReference>
<dbReference type="PANTHER" id="PTHR32309:SF13">
    <property type="entry name" value="FERRIC ENTEROBACTIN TRANSPORT PROTEIN FEPE"/>
    <property type="match status" value="1"/>
</dbReference>
<dbReference type="EMBL" id="BHYK01000006">
    <property type="protein sequence ID" value="GCD09742.1"/>
    <property type="molecule type" value="Genomic_DNA"/>
</dbReference>
<gene>
    <name evidence="10" type="ORF">Ctaglu_13650</name>
</gene>
<keyword evidence="7" id="KW-0829">Tyrosine-protein kinase</keyword>
<dbReference type="NCBIfam" id="TIGR01007">
    <property type="entry name" value="eps_fam"/>
    <property type="match status" value="1"/>
</dbReference>
<dbReference type="PANTHER" id="PTHR32309">
    <property type="entry name" value="TYROSINE-PROTEIN KINASE"/>
    <property type="match status" value="1"/>
</dbReference>
<evidence type="ECO:0000313" key="10">
    <source>
        <dbReference type="EMBL" id="GCD09742.1"/>
    </source>
</evidence>
<dbReference type="EC" id="2.7.10.2" evidence="2"/>
<keyword evidence="6" id="KW-0067">ATP-binding</keyword>
<dbReference type="GO" id="GO:0005524">
    <property type="term" value="F:ATP binding"/>
    <property type="evidence" value="ECO:0007669"/>
    <property type="project" value="UniProtKB-KW"/>
</dbReference>
<dbReference type="RefSeq" id="WP_124999451.1">
    <property type="nucleotide sequence ID" value="NZ_BHYK01000006.1"/>
</dbReference>
<dbReference type="InterPro" id="IPR025669">
    <property type="entry name" value="AAA_dom"/>
</dbReference>
<dbReference type="Pfam" id="PF13614">
    <property type="entry name" value="AAA_31"/>
    <property type="match status" value="1"/>
</dbReference>
<evidence type="ECO:0000256" key="8">
    <source>
        <dbReference type="ARBA" id="ARBA00051245"/>
    </source>
</evidence>
<accession>A0A401UJU4</accession>
<feature type="domain" description="AAA" evidence="9">
    <location>
        <begin position="37"/>
        <end position="168"/>
    </location>
</feature>
<evidence type="ECO:0000259" key="9">
    <source>
        <dbReference type="Pfam" id="PF13614"/>
    </source>
</evidence>
<reference evidence="10 11" key="1">
    <citation type="submission" date="2018-11" db="EMBL/GenBank/DDBJ databases">
        <title>Genome sequencing and assembly of Clostridium tagluense strain A121.</title>
        <authorList>
            <person name="Murakami T."/>
            <person name="Segawa T."/>
            <person name="Shcherbakova V.A."/>
            <person name="Mori H."/>
            <person name="Yoshimura Y."/>
        </authorList>
    </citation>
    <scope>NUCLEOTIDE SEQUENCE [LARGE SCALE GENOMIC DNA]</scope>
    <source>
        <strain evidence="10 11">A121</strain>
    </source>
</reference>
<comment type="catalytic activity">
    <reaction evidence="8">
        <text>L-tyrosyl-[protein] + ATP = O-phospho-L-tyrosyl-[protein] + ADP + H(+)</text>
        <dbReference type="Rhea" id="RHEA:10596"/>
        <dbReference type="Rhea" id="RHEA-COMP:10136"/>
        <dbReference type="Rhea" id="RHEA-COMP:20101"/>
        <dbReference type="ChEBI" id="CHEBI:15378"/>
        <dbReference type="ChEBI" id="CHEBI:30616"/>
        <dbReference type="ChEBI" id="CHEBI:46858"/>
        <dbReference type="ChEBI" id="CHEBI:61978"/>
        <dbReference type="ChEBI" id="CHEBI:456216"/>
        <dbReference type="EC" id="2.7.10.2"/>
    </reaction>
</comment>
<keyword evidence="5" id="KW-0418">Kinase</keyword>
<keyword evidence="3" id="KW-0808">Transferase</keyword>
<name>A0A401UJU4_9CLOT</name>
<evidence type="ECO:0000256" key="3">
    <source>
        <dbReference type="ARBA" id="ARBA00022679"/>
    </source>
</evidence>
<evidence type="ECO:0000256" key="7">
    <source>
        <dbReference type="ARBA" id="ARBA00023137"/>
    </source>
</evidence>
<dbReference type="InterPro" id="IPR005702">
    <property type="entry name" value="Wzc-like_C"/>
</dbReference>
<evidence type="ECO:0000256" key="2">
    <source>
        <dbReference type="ARBA" id="ARBA00011903"/>
    </source>
</evidence>
<keyword evidence="11" id="KW-1185">Reference proteome</keyword>
<comment type="similarity">
    <text evidence="1">Belongs to the CpsD/CapB family.</text>
</comment>
<dbReference type="OrthoDB" id="9794577at2"/>
<evidence type="ECO:0000256" key="1">
    <source>
        <dbReference type="ARBA" id="ARBA00007316"/>
    </source>
</evidence>
<keyword evidence="4" id="KW-0547">Nucleotide-binding</keyword>
<dbReference type="GO" id="GO:0004715">
    <property type="term" value="F:non-membrane spanning protein tyrosine kinase activity"/>
    <property type="evidence" value="ECO:0007669"/>
    <property type="project" value="UniProtKB-EC"/>
</dbReference>
<evidence type="ECO:0000256" key="5">
    <source>
        <dbReference type="ARBA" id="ARBA00022777"/>
    </source>
</evidence>
<evidence type="ECO:0000256" key="6">
    <source>
        <dbReference type="ARBA" id="ARBA00022840"/>
    </source>
</evidence>
<proteinExistence type="inferred from homology"/>
<protein>
    <recommendedName>
        <fullName evidence="2">non-specific protein-tyrosine kinase</fullName>
        <ecNumber evidence="2">2.7.10.2</ecNumber>
    </recommendedName>
</protein>
<dbReference type="Gene3D" id="3.40.50.300">
    <property type="entry name" value="P-loop containing nucleotide triphosphate hydrolases"/>
    <property type="match status" value="1"/>
</dbReference>
<dbReference type="GO" id="GO:0005886">
    <property type="term" value="C:plasma membrane"/>
    <property type="evidence" value="ECO:0007669"/>
    <property type="project" value="UniProtKB-ARBA"/>
</dbReference>
<dbReference type="CDD" id="cd05387">
    <property type="entry name" value="BY-kinase"/>
    <property type="match status" value="1"/>
</dbReference>
<dbReference type="AlphaFoldDB" id="A0A401UJU4"/>
<dbReference type="GO" id="GO:0042802">
    <property type="term" value="F:identical protein binding"/>
    <property type="evidence" value="ECO:0007669"/>
    <property type="project" value="UniProtKB-ARBA"/>
</dbReference>
<dbReference type="Proteomes" id="UP000287872">
    <property type="component" value="Unassembled WGS sequence"/>
</dbReference>
<evidence type="ECO:0000313" key="11">
    <source>
        <dbReference type="Proteomes" id="UP000287872"/>
    </source>
</evidence>
<organism evidence="10 11">
    <name type="scientific">Clostridium tagluense</name>
    <dbReference type="NCBI Taxonomy" id="360422"/>
    <lineage>
        <taxon>Bacteria</taxon>
        <taxon>Bacillati</taxon>
        <taxon>Bacillota</taxon>
        <taxon>Clostridia</taxon>
        <taxon>Eubacteriales</taxon>
        <taxon>Clostridiaceae</taxon>
        <taxon>Clostridium</taxon>
    </lineage>
</organism>